<dbReference type="GO" id="GO:0022625">
    <property type="term" value="C:cytosolic large ribosomal subunit"/>
    <property type="evidence" value="ECO:0007669"/>
    <property type="project" value="TreeGrafter"/>
</dbReference>
<evidence type="ECO:0000256" key="2">
    <source>
        <dbReference type="ARBA" id="ARBA00022730"/>
    </source>
</evidence>
<keyword evidence="3 7" id="KW-0694">RNA-binding</keyword>
<evidence type="ECO:0000256" key="1">
    <source>
        <dbReference type="ARBA" id="ARBA00007116"/>
    </source>
</evidence>
<evidence type="ECO:0000313" key="9">
    <source>
        <dbReference type="Proteomes" id="UP000177232"/>
    </source>
</evidence>
<protein>
    <recommendedName>
        <fullName evidence="6 7">Large ribosomal subunit protein uL18</fullName>
    </recommendedName>
</protein>
<dbReference type="InterPro" id="IPR004389">
    <property type="entry name" value="Ribosomal_uL18_bac-type"/>
</dbReference>
<evidence type="ECO:0000313" key="8">
    <source>
        <dbReference type="EMBL" id="OGG64160.1"/>
    </source>
</evidence>
<keyword evidence="2 7" id="KW-0699">rRNA-binding</keyword>
<name>A0A1F6DS98_9BACT</name>
<sequence>MQHKSTTTNELKKRRHARVRAKVVGTAARPRLAVFRSNRFVSAQLIDDAVGKTLAASHGREFKGAQSVQAKAVGAAIAKAAKAKGITVIVFDRGGYRYGGQVKALADAAREGGLTF</sequence>
<reference evidence="8 9" key="1">
    <citation type="journal article" date="2016" name="Nat. Commun.">
        <title>Thousands of microbial genomes shed light on interconnected biogeochemical processes in an aquifer system.</title>
        <authorList>
            <person name="Anantharaman K."/>
            <person name="Brown C.T."/>
            <person name="Hug L.A."/>
            <person name="Sharon I."/>
            <person name="Castelle C.J."/>
            <person name="Probst A.J."/>
            <person name="Thomas B.C."/>
            <person name="Singh A."/>
            <person name="Wilkins M.J."/>
            <person name="Karaoz U."/>
            <person name="Brodie E.L."/>
            <person name="Williams K.H."/>
            <person name="Hubbard S.S."/>
            <person name="Banfield J.F."/>
        </authorList>
    </citation>
    <scope>NUCLEOTIDE SEQUENCE [LARGE SCALE GENOMIC DNA]</scope>
</reference>
<comment type="similarity">
    <text evidence="1 7">Belongs to the universal ribosomal protein uL18 family.</text>
</comment>
<accession>A0A1F6DS98</accession>
<dbReference type="PANTHER" id="PTHR12899">
    <property type="entry name" value="39S RIBOSOMAL PROTEIN L18, MITOCHONDRIAL"/>
    <property type="match status" value="1"/>
</dbReference>
<evidence type="ECO:0000256" key="4">
    <source>
        <dbReference type="ARBA" id="ARBA00022980"/>
    </source>
</evidence>
<dbReference type="InterPro" id="IPR005484">
    <property type="entry name" value="Ribosomal_uL18_bac/plant/anim"/>
</dbReference>
<comment type="caution">
    <text evidence="8">The sequence shown here is derived from an EMBL/GenBank/DDBJ whole genome shotgun (WGS) entry which is preliminary data.</text>
</comment>
<dbReference type="GO" id="GO:0003735">
    <property type="term" value="F:structural constituent of ribosome"/>
    <property type="evidence" value="ECO:0007669"/>
    <property type="project" value="InterPro"/>
</dbReference>
<dbReference type="GO" id="GO:0008097">
    <property type="term" value="F:5S rRNA binding"/>
    <property type="evidence" value="ECO:0007669"/>
    <property type="project" value="TreeGrafter"/>
</dbReference>
<gene>
    <name evidence="7" type="primary">rplR</name>
    <name evidence="8" type="ORF">A3C94_00310</name>
</gene>
<dbReference type="EMBL" id="MFLJ01000032">
    <property type="protein sequence ID" value="OGG64160.1"/>
    <property type="molecule type" value="Genomic_DNA"/>
</dbReference>
<comment type="function">
    <text evidence="7">This is one of the proteins that bind and probably mediate the attachment of the 5S RNA into the large ribosomal subunit, where it forms part of the central protuberance.</text>
</comment>
<dbReference type="AlphaFoldDB" id="A0A1F6DS98"/>
<evidence type="ECO:0000256" key="6">
    <source>
        <dbReference type="ARBA" id="ARBA00035197"/>
    </source>
</evidence>
<dbReference type="NCBIfam" id="TIGR00060">
    <property type="entry name" value="L18_bact"/>
    <property type="match status" value="1"/>
</dbReference>
<dbReference type="PANTHER" id="PTHR12899:SF3">
    <property type="entry name" value="LARGE RIBOSOMAL SUBUNIT PROTEIN UL18M"/>
    <property type="match status" value="1"/>
</dbReference>
<dbReference type="Proteomes" id="UP000177232">
    <property type="component" value="Unassembled WGS sequence"/>
</dbReference>
<dbReference type="Gene3D" id="3.30.420.100">
    <property type="match status" value="1"/>
</dbReference>
<dbReference type="FunFam" id="3.30.420.100:FF:000001">
    <property type="entry name" value="50S ribosomal protein L18"/>
    <property type="match status" value="1"/>
</dbReference>
<keyword evidence="4 7" id="KW-0689">Ribosomal protein</keyword>
<keyword evidence="5 7" id="KW-0687">Ribonucleoprotein</keyword>
<organism evidence="8 9">
    <name type="scientific">Candidatus Kaiserbacteria bacterium RIFCSPHIGHO2_02_FULL_55_17</name>
    <dbReference type="NCBI Taxonomy" id="1798496"/>
    <lineage>
        <taxon>Bacteria</taxon>
        <taxon>Candidatus Kaiseribacteriota</taxon>
    </lineage>
</organism>
<dbReference type="GO" id="GO:0006412">
    <property type="term" value="P:translation"/>
    <property type="evidence" value="ECO:0007669"/>
    <property type="project" value="UniProtKB-UniRule"/>
</dbReference>
<dbReference type="SUPFAM" id="SSF53137">
    <property type="entry name" value="Translational machinery components"/>
    <property type="match status" value="1"/>
</dbReference>
<comment type="subunit">
    <text evidence="7">Part of the 50S ribosomal subunit; part of the 5S rRNA/L5/L18/L25 subcomplex. Contacts the 5S and 23S rRNAs.</text>
</comment>
<dbReference type="Pfam" id="PF00861">
    <property type="entry name" value="Ribosomal_L18p"/>
    <property type="match status" value="1"/>
</dbReference>
<dbReference type="HAMAP" id="MF_01337_B">
    <property type="entry name" value="Ribosomal_uL18_B"/>
    <property type="match status" value="1"/>
</dbReference>
<proteinExistence type="inferred from homology"/>
<evidence type="ECO:0000256" key="5">
    <source>
        <dbReference type="ARBA" id="ARBA00023274"/>
    </source>
</evidence>
<dbReference type="CDD" id="cd00432">
    <property type="entry name" value="Ribosomal_L18_L5e"/>
    <property type="match status" value="1"/>
</dbReference>
<evidence type="ECO:0000256" key="7">
    <source>
        <dbReference type="HAMAP-Rule" id="MF_01337"/>
    </source>
</evidence>
<dbReference type="InterPro" id="IPR057268">
    <property type="entry name" value="Ribosomal_L18"/>
</dbReference>
<dbReference type="STRING" id="1798496.A3C94_00310"/>
<evidence type="ECO:0000256" key="3">
    <source>
        <dbReference type="ARBA" id="ARBA00022884"/>
    </source>
</evidence>